<dbReference type="Pfam" id="PF01571">
    <property type="entry name" value="GCV_T"/>
    <property type="match status" value="1"/>
</dbReference>
<dbReference type="Gene3D" id="3.30.9.10">
    <property type="entry name" value="D-Amino Acid Oxidase, subunit A, domain 2"/>
    <property type="match status" value="1"/>
</dbReference>
<dbReference type="SUPFAM" id="SSF51905">
    <property type="entry name" value="FAD/NAD(P)-binding domain"/>
    <property type="match status" value="1"/>
</dbReference>
<dbReference type="InterPro" id="IPR027266">
    <property type="entry name" value="TrmE/GcvT-like"/>
</dbReference>
<sequence>MKSIPKQAQVVIIGGGVIGCSVAYHLTRLGWKDVVLLERKELTCGTTWHAAGLVGQLRATKNMTKLAQYTSELYATLEEETGQATGFKQNGSISVAPDAGRFEELKRGASMAKCFGLEVEVISPREARELYPLLNIDDLVGAVFLPKDGQTNPIDVTQALAKGAKMGGAKIFENMRVCGIETKNAGTSGARQVSGVKVEVPSLGSEEASELKTISAEIVVNCAGLWGHQVGKMAGVNVPLHAAEHFYIVTENIGLPSTLPVLRDPSGWIYAKEDAGKMLVGCFEPKSKPRPLNTIPEDFSFGQFEEDWEHFEPAMLNAMHRIPKLEDAGIHTFFNGPESFTPDDRYILGEAPELKKFYVAAGLNSIGIQSAGGAGKVLSEWIVNGYPQIDLWDVDIRRFHSFQGNSRYLKERTEESLGLLYAMHWPFRQPETSRGVRKSVLHDRLEKTGACFGEMSGWERANWFAPQRTEARYEYSYARQNWFEASAAEHQAARKKVALFDMSSFAKFVVQGRDAEKVLNRICANDVAVPSGKAVYTSWLNERGGIESDLTVTRLQENVFLVVTAGASQIRDLAWLHKNIPDDAHVTVTDVTSGYAVLSVMGPESRNLLSKLTPDDLSNEAFPFGNAQEIEIGYARALALRMTYVGELGWEIYAPTEFAQDIYDKILAAGTEHGLKLAGMHALNSLRLEKAFRHWGHDIVDEDTPLEAGLGFAVKFDKPGGFIGREALMRQKDELSKTKSGVLKKRLVQFALENPEPMLYLNEPIWCNNKIVGDLTSGMYGHTIGTCLGMGYVSHEDGVSKEFLESSVFEIEVAGERYGARPSLRAFYDPKSKRVRM</sequence>
<protein>
    <submittedName>
        <fullName evidence="6">FAD-dependent oxidoreductase</fullName>
    </submittedName>
</protein>
<dbReference type="EMBL" id="QNZI01000258">
    <property type="protein sequence ID" value="RTZ82659.1"/>
    <property type="molecule type" value="Genomic_DNA"/>
</dbReference>
<comment type="similarity">
    <text evidence="1">Belongs to the GcvT family.</text>
</comment>
<dbReference type="InterPro" id="IPR013977">
    <property type="entry name" value="GcvT_C"/>
</dbReference>
<evidence type="ECO:0000313" key="6">
    <source>
        <dbReference type="EMBL" id="RTZ82659.1"/>
    </source>
</evidence>
<feature type="domain" description="Aminomethyltransferase C-terminal" evidence="4">
    <location>
        <begin position="745"/>
        <end position="829"/>
    </location>
</feature>
<evidence type="ECO:0000259" key="3">
    <source>
        <dbReference type="Pfam" id="PF01571"/>
    </source>
</evidence>
<organism evidence="6 7">
    <name type="scientific">SAR324 cluster bacterium</name>
    <dbReference type="NCBI Taxonomy" id="2024889"/>
    <lineage>
        <taxon>Bacteria</taxon>
        <taxon>Deltaproteobacteria</taxon>
        <taxon>SAR324 cluster</taxon>
    </lineage>
</organism>
<gene>
    <name evidence="6" type="ORF">DSY94_09945</name>
</gene>
<dbReference type="Proteomes" id="UP000287176">
    <property type="component" value="Unassembled WGS sequence"/>
</dbReference>
<reference evidence="6 7" key="1">
    <citation type="submission" date="2018-06" db="EMBL/GenBank/DDBJ databases">
        <title>Combined omics and stable isotope probing to characterize newly discovered Mariana Back-Arc vent microbial communities.</title>
        <authorList>
            <person name="Trembath-Reichert E."/>
            <person name="Huber J.A."/>
        </authorList>
    </citation>
    <scope>NUCLEOTIDE SEQUENCE [LARGE SCALE GENOMIC DNA]</scope>
    <source>
        <strain evidence="6">MAG 24</strain>
    </source>
</reference>
<dbReference type="Pfam" id="PF01266">
    <property type="entry name" value="DAO"/>
    <property type="match status" value="1"/>
</dbReference>
<dbReference type="InterPro" id="IPR028896">
    <property type="entry name" value="GcvT/YgfZ/DmdA"/>
</dbReference>
<feature type="domain" description="FAD dependent oxidoreductase central" evidence="5">
    <location>
        <begin position="384"/>
        <end position="439"/>
    </location>
</feature>
<evidence type="ECO:0000259" key="4">
    <source>
        <dbReference type="Pfam" id="PF08669"/>
    </source>
</evidence>
<dbReference type="Pfam" id="PF16350">
    <property type="entry name" value="FAO_M"/>
    <property type="match status" value="1"/>
</dbReference>
<evidence type="ECO:0000256" key="1">
    <source>
        <dbReference type="ARBA" id="ARBA00008609"/>
    </source>
</evidence>
<dbReference type="PROSITE" id="PS51257">
    <property type="entry name" value="PROKAR_LIPOPROTEIN"/>
    <property type="match status" value="1"/>
</dbReference>
<dbReference type="InterPro" id="IPR029043">
    <property type="entry name" value="GcvT/YgfZ_C"/>
</dbReference>
<dbReference type="PANTHER" id="PTHR43757">
    <property type="entry name" value="AMINOMETHYLTRANSFERASE"/>
    <property type="match status" value="1"/>
</dbReference>
<dbReference type="Gene3D" id="2.40.30.110">
    <property type="entry name" value="Aminomethyltransferase beta-barrel domains"/>
    <property type="match status" value="1"/>
</dbReference>
<feature type="domain" description="GCVT N-terminal" evidence="3">
    <location>
        <begin position="441"/>
        <end position="718"/>
    </location>
</feature>
<evidence type="ECO:0000259" key="5">
    <source>
        <dbReference type="Pfam" id="PF16350"/>
    </source>
</evidence>
<proteinExistence type="inferred from homology"/>
<dbReference type="InterPro" id="IPR006222">
    <property type="entry name" value="GCVT_N"/>
</dbReference>
<dbReference type="Pfam" id="PF08669">
    <property type="entry name" value="GCV_T_C"/>
    <property type="match status" value="1"/>
</dbReference>
<dbReference type="PANTHER" id="PTHR43757:SF15">
    <property type="entry name" value="PYRUVATE DEHYDROGENASE PHOSPHATASE REGULATORY SUBUNIT, MITOCHONDRIAL-LIKE"/>
    <property type="match status" value="1"/>
</dbReference>
<dbReference type="InterPro" id="IPR006076">
    <property type="entry name" value="FAD-dep_OxRdtase"/>
</dbReference>
<dbReference type="InterPro" id="IPR036188">
    <property type="entry name" value="FAD/NAD-bd_sf"/>
</dbReference>
<accession>A0A432GFI2</accession>
<dbReference type="Gene3D" id="3.30.1360.120">
    <property type="entry name" value="Probable tRNA modification gtpase trme, domain 1"/>
    <property type="match status" value="1"/>
</dbReference>
<dbReference type="SUPFAM" id="SSF54373">
    <property type="entry name" value="FAD-linked reductases, C-terminal domain"/>
    <property type="match status" value="1"/>
</dbReference>
<feature type="domain" description="FAD dependent oxidoreductase" evidence="2">
    <location>
        <begin position="10"/>
        <end position="381"/>
    </location>
</feature>
<dbReference type="InterPro" id="IPR032503">
    <property type="entry name" value="FAO_M"/>
</dbReference>
<dbReference type="Gene3D" id="3.30.70.1400">
    <property type="entry name" value="Aminomethyltransferase beta-barrel domains"/>
    <property type="match status" value="1"/>
</dbReference>
<evidence type="ECO:0000259" key="2">
    <source>
        <dbReference type="Pfam" id="PF01266"/>
    </source>
</evidence>
<comment type="caution">
    <text evidence="6">The sequence shown here is derived from an EMBL/GenBank/DDBJ whole genome shotgun (WGS) entry which is preliminary data.</text>
</comment>
<dbReference type="Gene3D" id="3.50.50.60">
    <property type="entry name" value="FAD/NAD(P)-binding domain"/>
    <property type="match status" value="1"/>
</dbReference>
<dbReference type="AlphaFoldDB" id="A0A432GFI2"/>
<name>A0A432GFI2_9DELT</name>
<dbReference type="SUPFAM" id="SSF101790">
    <property type="entry name" value="Aminomethyltransferase beta-barrel domain"/>
    <property type="match status" value="1"/>
</dbReference>
<evidence type="ECO:0000313" key="7">
    <source>
        <dbReference type="Proteomes" id="UP000287176"/>
    </source>
</evidence>
<dbReference type="SUPFAM" id="SSF103025">
    <property type="entry name" value="Folate-binding domain"/>
    <property type="match status" value="1"/>
</dbReference>